<accession>A0A843SD77</accession>
<evidence type="ECO:0000256" key="1">
    <source>
        <dbReference type="PIRSR" id="PIRSR600250-50"/>
    </source>
</evidence>
<dbReference type="CDD" id="cd22954">
    <property type="entry name" value="PLL_lectin"/>
    <property type="match status" value="1"/>
</dbReference>
<dbReference type="SUPFAM" id="SSF49899">
    <property type="entry name" value="Concanavalin A-like lectins/glucanases"/>
    <property type="match status" value="1"/>
</dbReference>
<keyword evidence="3" id="KW-1185">Reference proteome</keyword>
<proteinExistence type="predicted"/>
<dbReference type="AlphaFoldDB" id="A0A843SD77"/>
<dbReference type="InterPro" id="IPR013320">
    <property type="entry name" value="ConA-like_dom_sf"/>
</dbReference>
<dbReference type="GO" id="GO:0070007">
    <property type="term" value="F:glutamic-type endopeptidase activity"/>
    <property type="evidence" value="ECO:0007669"/>
    <property type="project" value="InterPro"/>
</dbReference>
<evidence type="ECO:0000313" key="2">
    <source>
        <dbReference type="EMBL" id="MQA18637.1"/>
    </source>
</evidence>
<dbReference type="SUPFAM" id="SSF89372">
    <property type="entry name" value="Fucose-specific lectin"/>
    <property type="match status" value="1"/>
</dbReference>
<dbReference type="Pfam" id="PF01828">
    <property type="entry name" value="Peptidase_A4"/>
    <property type="match status" value="1"/>
</dbReference>
<dbReference type="InterPro" id="IPR000250">
    <property type="entry name" value="Peptidase_G1"/>
</dbReference>
<protein>
    <submittedName>
        <fullName evidence="2">Uncharacterized protein</fullName>
    </submittedName>
</protein>
<dbReference type="PANTHER" id="PTHR37536">
    <property type="entry name" value="PUTATIVE (AFU_ORTHOLOGUE AFUA_3G02970)-RELATED"/>
    <property type="match status" value="1"/>
</dbReference>
<organism evidence="2 3">
    <name type="scientific">Rugamonas rivuli</name>
    <dbReference type="NCBI Taxonomy" id="2743358"/>
    <lineage>
        <taxon>Bacteria</taxon>
        <taxon>Pseudomonadati</taxon>
        <taxon>Pseudomonadota</taxon>
        <taxon>Betaproteobacteria</taxon>
        <taxon>Burkholderiales</taxon>
        <taxon>Oxalobacteraceae</taxon>
        <taxon>Telluria group</taxon>
        <taxon>Rugamonas</taxon>
    </lineage>
</organism>
<dbReference type="EMBL" id="WHUF01000001">
    <property type="protein sequence ID" value="MQA18637.1"/>
    <property type="molecule type" value="Genomic_DNA"/>
</dbReference>
<dbReference type="RefSeq" id="WP_152801809.1">
    <property type="nucleotide sequence ID" value="NZ_WHUF01000001.1"/>
</dbReference>
<gene>
    <name evidence="2" type="ORF">GEV01_03820</name>
</gene>
<reference evidence="2 3" key="1">
    <citation type="submission" date="2019-10" db="EMBL/GenBank/DDBJ databases">
        <title>Two novel species isolated from a subtropical stream in China.</title>
        <authorList>
            <person name="Lu H."/>
        </authorList>
    </citation>
    <scope>NUCLEOTIDE SEQUENCE [LARGE SCALE GENOMIC DNA]</scope>
    <source>
        <strain evidence="2 3">FT103W</strain>
    </source>
</reference>
<dbReference type="InterPro" id="IPR038656">
    <property type="entry name" value="Peptidase_G1_sf"/>
</dbReference>
<dbReference type="CDD" id="cd13426">
    <property type="entry name" value="Peptidase_G1"/>
    <property type="match status" value="1"/>
</dbReference>
<dbReference type="Gene3D" id="2.120.10.70">
    <property type="entry name" value="Fucose-specific lectin"/>
    <property type="match status" value="2"/>
</dbReference>
<comment type="caution">
    <text evidence="2">The sequence shown here is derived from an EMBL/GenBank/DDBJ whole genome shotgun (WGS) entry which is preliminary data.</text>
</comment>
<dbReference type="PANTHER" id="PTHR37536:SF1">
    <property type="entry name" value="ASPERGILLOPEPSIN, PUTAITVE (AFU_ORTHOLOGUE AFUA_7G01200)"/>
    <property type="match status" value="1"/>
</dbReference>
<dbReference type="Proteomes" id="UP000444318">
    <property type="component" value="Unassembled WGS sequence"/>
</dbReference>
<evidence type="ECO:0000313" key="3">
    <source>
        <dbReference type="Proteomes" id="UP000444318"/>
    </source>
</evidence>
<dbReference type="GO" id="GO:0006508">
    <property type="term" value="P:proteolysis"/>
    <property type="evidence" value="ECO:0007669"/>
    <property type="project" value="InterPro"/>
</dbReference>
<sequence>MPLAPKKPYTLLANTNLSGVKAIQWLTPVADAHASHSEAIANELLAGPLGHANRHVAALRQRLLSRVWPDNARIVPHLVPQIGVTHLLTPPKRISDTAYTSNNWAGSTIPGTWAHAVGIWRVPVVTVPSTPAGTDGGWDSSSWVGIDGAYGSNDVLQAGVQQSVGADGSTTYVAWYEWFAPKVNGSPDYIYQTNIENMPIEPGDEVFAGVHYQNGQGYVMFGNVDRGRYFSIQLAPPPGASFNGNSVEWIVEAPNTGEPDTSLPRFTPVKFLAAMGSDANGTASADPKNGDSTNIVAFGRPLTNVDLATDALTVAYLDSGFFALPGAAVFDHEKQQIAAVSRAPGNLDLFVIGFDNHVWTTFWNDRTGWNADWFPLPGQAVFDRERQQIAAVSRAPGNLDLFVIGFDNRIWSTFWNDRTGWNADWFPLPGQAVFDREHQQVAAVSRAPGNLDLFVIGFDNHVWSTFWNDRTGWNGEWFPLPGRAVFDHEKQQIAAVSRAPGNLDLFVIGFDNHVWSTFWSDHTGWNADWFPLPGQAVFDREHQQIAAVSRAPGNLDLFVIGFDNRAWSTFWNDQTGWNRDWFPLPGNAEFHRERQKLAVVSRAHGNLDLFVIGFDNHVWSTFWNDHAGWNADWFPLPGQAVFDREHQHIAAVSRAPGNLDLFVIGFDNHVWSDFWNDRVGWN</sequence>
<feature type="active site" description="Proton acceptor" evidence="1">
    <location>
        <position position="252"/>
    </location>
</feature>
<name>A0A843SD77_9BURK</name>
<dbReference type="Gene3D" id="2.60.120.700">
    <property type="entry name" value="Peptidase G1"/>
    <property type="match status" value="1"/>
</dbReference>